<evidence type="ECO:0000256" key="1">
    <source>
        <dbReference type="SAM" id="SignalP"/>
    </source>
</evidence>
<feature type="chain" id="PRO_5045244729" description="UrcA family protein" evidence="1">
    <location>
        <begin position="28"/>
        <end position="100"/>
    </location>
</feature>
<keyword evidence="3" id="KW-1185">Reference proteome</keyword>
<reference evidence="2 3" key="1">
    <citation type="submission" date="2020-12" db="EMBL/GenBank/DDBJ databases">
        <title>Sphingomonas sp.</title>
        <authorList>
            <person name="Kim M.K."/>
        </authorList>
    </citation>
    <scope>NUCLEOTIDE SEQUENCE [LARGE SCALE GENOMIC DNA]</scope>
    <source>
        <strain evidence="2 3">BT552</strain>
    </source>
</reference>
<gene>
    <name evidence="2" type="ORF">ILT43_02710</name>
</gene>
<evidence type="ECO:0008006" key="4">
    <source>
        <dbReference type="Google" id="ProtNLM"/>
    </source>
</evidence>
<keyword evidence="1" id="KW-0732">Signal</keyword>
<protein>
    <recommendedName>
        <fullName evidence="4">UrcA family protein</fullName>
    </recommendedName>
</protein>
<organism evidence="2 3">
    <name type="scientific">Sphingomonas longa</name>
    <dbReference type="NCBI Taxonomy" id="2778730"/>
    <lineage>
        <taxon>Bacteria</taxon>
        <taxon>Pseudomonadati</taxon>
        <taxon>Pseudomonadota</taxon>
        <taxon>Alphaproteobacteria</taxon>
        <taxon>Sphingomonadales</taxon>
        <taxon>Sphingomonadaceae</taxon>
        <taxon>Sphingomonas</taxon>
    </lineage>
</organism>
<evidence type="ECO:0000313" key="3">
    <source>
        <dbReference type="Proteomes" id="UP000763641"/>
    </source>
</evidence>
<feature type="signal peptide" evidence="1">
    <location>
        <begin position="1"/>
        <end position="27"/>
    </location>
</feature>
<name>A0ABS2D2X7_9SPHN</name>
<proteinExistence type="predicted"/>
<comment type="caution">
    <text evidence="2">The sequence shown here is derived from an EMBL/GenBank/DDBJ whole genome shotgun (WGS) entry which is preliminary data.</text>
</comment>
<evidence type="ECO:0000313" key="2">
    <source>
        <dbReference type="EMBL" id="MBM6575267.1"/>
    </source>
</evidence>
<dbReference type="Proteomes" id="UP000763641">
    <property type="component" value="Unassembled WGS sequence"/>
</dbReference>
<accession>A0ABS2D2X7</accession>
<sequence>MTPPPYAIARCMFAVAAAAAIWPVASGAQMTPIDPAAWSTPNVMVEGLRNGDRGRTRSARDREASAIRTCRSLPAFRRKLGASDPKIIKLTQLCRKAGYR</sequence>
<dbReference type="EMBL" id="JAFEMC010000001">
    <property type="protein sequence ID" value="MBM6575267.1"/>
    <property type="molecule type" value="Genomic_DNA"/>
</dbReference>